<protein>
    <submittedName>
        <fullName evidence="1">Uncharacterized protein</fullName>
    </submittedName>
</protein>
<sequence length="99" mass="10642">MLLPHVQTLAQARSYLAALADQASTVDASSAYERVLIELDRIHADECPSADTEGLTEDRAVLLAVATSALEELEHYGIDPLTIELVIAMLDDAYALDGT</sequence>
<name>A0ABS1LC53_9ACTN</name>
<organism evidence="1 2">
    <name type="scientific">Nocardioides baculatus</name>
    <dbReference type="NCBI Taxonomy" id="2801337"/>
    <lineage>
        <taxon>Bacteria</taxon>
        <taxon>Bacillati</taxon>
        <taxon>Actinomycetota</taxon>
        <taxon>Actinomycetes</taxon>
        <taxon>Propionibacteriales</taxon>
        <taxon>Nocardioidaceae</taxon>
        <taxon>Nocardioides</taxon>
    </lineage>
</organism>
<accession>A0ABS1LC53</accession>
<dbReference type="Proteomes" id="UP000636918">
    <property type="component" value="Unassembled WGS sequence"/>
</dbReference>
<reference evidence="1 2" key="1">
    <citation type="submission" date="2021-01" db="EMBL/GenBank/DDBJ databases">
        <title>Genome seq and assembly of Nocardiodes sp. G10.</title>
        <authorList>
            <person name="Chhetri G."/>
        </authorList>
    </citation>
    <scope>NUCLEOTIDE SEQUENCE [LARGE SCALE GENOMIC DNA]</scope>
    <source>
        <strain evidence="1 2">G10</strain>
    </source>
</reference>
<gene>
    <name evidence="1" type="ORF">JI751_10885</name>
</gene>
<comment type="caution">
    <text evidence="1">The sequence shown here is derived from an EMBL/GenBank/DDBJ whole genome shotgun (WGS) entry which is preliminary data.</text>
</comment>
<evidence type="ECO:0000313" key="1">
    <source>
        <dbReference type="EMBL" id="MBL0748116.1"/>
    </source>
</evidence>
<dbReference type="EMBL" id="JAERSG010000003">
    <property type="protein sequence ID" value="MBL0748116.1"/>
    <property type="molecule type" value="Genomic_DNA"/>
</dbReference>
<keyword evidence="2" id="KW-1185">Reference proteome</keyword>
<dbReference type="RefSeq" id="WP_201936179.1">
    <property type="nucleotide sequence ID" value="NZ_JAERSG010000003.1"/>
</dbReference>
<proteinExistence type="predicted"/>
<evidence type="ECO:0000313" key="2">
    <source>
        <dbReference type="Proteomes" id="UP000636918"/>
    </source>
</evidence>